<evidence type="ECO:0000313" key="10">
    <source>
        <dbReference type="EMBL" id="AHB48954.1"/>
    </source>
</evidence>
<comment type="subcellular location">
    <subcellularLocation>
        <location evidence="1">Cell inner membrane</location>
        <topology evidence="1">Multi-pass membrane protein</topology>
    </subcellularLocation>
</comment>
<dbReference type="OrthoDB" id="9816060at2"/>
<dbReference type="RefSeq" id="WP_023787729.1">
    <property type="nucleotide sequence ID" value="NC_022997.1"/>
</dbReference>
<evidence type="ECO:0000256" key="8">
    <source>
        <dbReference type="SAM" id="MobiDB-lite"/>
    </source>
</evidence>
<keyword evidence="6 9" id="KW-1133">Transmembrane helix</keyword>
<feature type="transmembrane region" description="Helical" evidence="9">
    <location>
        <begin position="82"/>
        <end position="102"/>
    </location>
</feature>
<organism evidence="10 11">
    <name type="scientific">Hyphomicrobium nitrativorans NL23</name>
    <dbReference type="NCBI Taxonomy" id="1029756"/>
    <lineage>
        <taxon>Bacteria</taxon>
        <taxon>Pseudomonadati</taxon>
        <taxon>Pseudomonadota</taxon>
        <taxon>Alphaproteobacteria</taxon>
        <taxon>Hyphomicrobiales</taxon>
        <taxon>Hyphomicrobiaceae</taxon>
        <taxon>Hyphomicrobium</taxon>
    </lineage>
</organism>
<proteinExistence type="inferred from homology"/>
<dbReference type="STRING" id="1029756.W911_11945"/>
<dbReference type="PANTHER" id="PTHR39342:SF1">
    <property type="entry name" value="UPF0283 MEMBRANE PROTEIN YCJF"/>
    <property type="match status" value="1"/>
</dbReference>
<comment type="similarity">
    <text evidence="2">Belongs to the UPF0283 family.</text>
</comment>
<evidence type="ECO:0000256" key="9">
    <source>
        <dbReference type="SAM" id="Phobius"/>
    </source>
</evidence>
<dbReference type="EMBL" id="CP006912">
    <property type="protein sequence ID" value="AHB48954.1"/>
    <property type="molecule type" value="Genomic_DNA"/>
</dbReference>
<dbReference type="Proteomes" id="UP000018542">
    <property type="component" value="Chromosome"/>
</dbReference>
<sequence length="329" mass="34970">MTETRRPRVFAPDDPKLVADAPEAAPPDEIAPPDAAVGTAAGREPGTSVGGLFLSAVAALAGLAIMVSFANFVSAALAREDWIGWIATALLAVILATGLVMAGRELIGLVRLGRLTRLRRDAETALATQDRAGEREAVAALASAFRGRRDLAWNLARLRDHAGDVRDPGDLLRLADRELLAPLDAVARRLVVKSAKRVSVVTAMSPMVWVGMLFVTVENLRLLKSLATLYGGRPGGLGAFRLARMVIAHIVATGGLALTDDLVGQFLGQDLLRRLSRRLGEGVFNGALTARIGTAAIEVTRPLPFLDAEPVRVRDLLPELLRRPGQAAT</sequence>
<accession>V5SG73</accession>
<keyword evidence="4" id="KW-0997">Cell inner membrane</keyword>
<keyword evidence="3" id="KW-1003">Cell membrane</keyword>
<dbReference type="GO" id="GO:0005886">
    <property type="term" value="C:plasma membrane"/>
    <property type="evidence" value="ECO:0007669"/>
    <property type="project" value="UniProtKB-SubCell"/>
</dbReference>
<name>V5SG73_9HYPH</name>
<dbReference type="Pfam" id="PF05128">
    <property type="entry name" value="DUF697"/>
    <property type="match status" value="1"/>
</dbReference>
<evidence type="ECO:0008006" key="12">
    <source>
        <dbReference type="Google" id="ProtNLM"/>
    </source>
</evidence>
<feature type="region of interest" description="Disordered" evidence="8">
    <location>
        <begin position="1"/>
        <end position="41"/>
    </location>
</feature>
<dbReference type="KEGG" id="hni:W911_11945"/>
<evidence type="ECO:0000256" key="7">
    <source>
        <dbReference type="ARBA" id="ARBA00023136"/>
    </source>
</evidence>
<reference evidence="10 11" key="1">
    <citation type="journal article" date="2014" name="Genome Announc.">
        <title>Complete Genome Sequence of Hyphomicrobium nitrativorans Strain NL23, a Denitrifying Bacterium Isolated from Biofilm of a Methanol-Fed Denitrification System Treating Seawater at the Montreal Biodome.</title>
        <authorList>
            <person name="Martineau C."/>
            <person name="Villeneuve C."/>
            <person name="Mauffrey F."/>
            <person name="Villemur R."/>
        </authorList>
    </citation>
    <scope>NUCLEOTIDE SEQUENCE [LARGE SCALE GENOMIC DNA]</scope>
    <source>
        <strain evidence="10">NL23</strain>
    </source>
</reference>
<gene>
    <name evidence="10" type="ORF">W911_11945</name>
</gene>
<evidence type="ECO:0000256" key="4">
    <source>
        <dbReference type="ARBA" id="ARBA00022519"/>
    </source>
</evidence>
<dbReference type="InterPro" id="IPR006507">
    <property type="entry name" value="UPF0283"/>
</dbReference>
<evidence type="ECO:0000256" key="1">
    <source>
        <dbReference type="ARBA" id="ARBA00004429"/>
    </source>
</evidence>
<protein>
    <recommendedName>
        <fullName evidence="12">TIGR01620 family protein</fullName>
    </recommendedName>
</protein>
<evidence type="ECO:0000256" key="6">
    <source>
        <dbReference type="ARBA" id="ARBA00022989"/>
    </source>
</evidence>
<dbReference type="InterPro" id="IPR021147">
    <property type="entry name" value="DUF697"/>
</dbReference>
<evidence type="ECO:0000256" key="5">
    <source>
        <dbReference type="ARBA" id="ARBA00022692"/>
    </source>
</evidence>
<keyword evidence="5 9" id="KW-0812">Transmembrane</keyword>
<keyword evidence="11" id="KW-1185">Reference proteome</keyword>
<feature type="transmembrane region" description="Helical" evidence="9">
    <location>
        <begin position="52"/>
        <end position="76"/>
    </location>
</feature>
<evidence type="ECO:0000313" key="11">
    <source>
        <dbReference type="Proteomes" id="UP000018542"/>
    </source>
</evidence>
<keyword evidence="7 9" id="KW-0472">Membrane</keyword>
<dbReference type="PATRIC" id="fig|1029756.8.peg.2479"/>
<evidence type="ECO:0000256" key="2">
    <source>
        <dbReference type="ARBA" id="ARBA00008255"/>
    </source>
</evidence>
<feature type="compositionally biased region" description="Basic and acidic residues" evidence="8">
    <location>
        <begin position="1"/>
        <end position="17"/>
    </location>
</feature>
<dbReference type="AlphaFoldDB" id="V5SG73"/>
<dbReference type="NCBIfam" id="TIGR01620">
    <property type="entry name" value="hyp_HI0043"/>
    <property type="match status" value="1"/>
</dbReference>
<dbReference type="PANTHER" id="PTHR39342">
    <property type="entry name" value="UPF0283 MEMBRANE PROTEIN YCJF"/>
    <property type="match status" value="1"/>
</dbReference>
<evidence type="ECO:0000256" key="3">
    <source>
        <dbReference type="ARBA" id="ARBA00022475"/>
    </source>
</evidence>
<dbReference type="HOGENOM" id="CLU_057693_1_0_5"/>
<feature type="transmembrane region" description="Helical" evidence="9">
    <location>
        <begin position="198"/>
        <end position="217"/>
    </location>
</feature>